<dbReference type="Proteomes" id="UP000281171">
    <property type="component" value="Unassembled WGS sequence"/>
</dbReference>
<gene>
    <name evidence="1" type="ORF">EBQ24_12235</name>
</gene>
<proteinExistence type="predicted"/>
<organism evidence="1 2">
    <name type="scientific">Allofranklinella schreckenbergeri</name>
    <dbReference type="NCBI Taxonomy" id="1076744"/>
    <lineage>
        <taxon>Bacteria</taxon>
        <taxon>Pseudomonadati</taxon>
        <taxon>Pseudomonadota</taxon>
        <taxon>Betaproteobacteria</taxon>
        <taxon>Burkholderiales</taxon>
        <taxon>Comamonadaceae</taxon>
        <taxon>Allofranklinella</taxon>
    </lineage>
</organism>
<dbReference type="Pfam" id="PF06296">
    <property type="entry name" value="RelE"/>
    <property type="match status" value="1"/>
</dbReference>
<comment type="caution">
    <text evidence="1">The sequence shown here is derived from an EMBL/GenBank/DDBJ whole genome shotgun (WGS) entry which is preliminary data.</text>
</comment>
<evidence type="ECO:0000313" key="1">
    <source>
        <dbReference type="EMBL" id="RMX04743.1"/>
    </source>
</evidence>
<dbReference type="AlphaFoldDB" id="A0A3M6QNU3"/>
<dbReference type="InterPro" id="IPR009387">
    <property type="entry name" value="HigB-2"/>
</dbReference>
<accession>A0A3M6QNU3</accession>
<reference evidence="1 2" key="1">
    <citation type="submission" date="2018-10" db="EMBL/GenBank/DDBJ databases">
        <title>Comamonadaceae CDC group NO-1 genome sequencing and assembly.</title>
        <authorList>
            <person name="Bernier A.-M."/>
            <person name="Bernard K."/>
        </authorList>
    </citation>
    <scope>NUCLEOTIDE SEQUENCE [LARGE SCALE GENOMIC DNA]</scope>
    <source>
        <strain evidence="1 2">NML180581</strain>
    </source>
</reference>
<evidence type="ECO:0000313" key="2">
    <source>
        <dbReference type="Proteomes" id="UP000281171"/>
    </source>
</evidence>
<dbReference type="EMBL" id="RDQK01000043">
    <property type="protein sequence ID" value="RMX04743.1"/>
    <property type="molecule type" value="Genomic_DNA"/>
</dbReference>
<name>A0A3M6QNU3_9BURK</name>
<sequence length="49" mass="5459">MFGFEKNDRANISDEELEGLQTLASDLLALTTKQLDKAVDDGMLQEICQ</sequence>
<protein>
    <submittedName>
        <fullName evidence="1">Uncharacterized protein</fullName>
    </submittedName>
</protein>